<dbReference type="InterPro" id="IPR002539">
    <property type="entry name" value="MaoC-like_dom"/>
</dbReference>
<sequence>MAISYETIRRWAFPVIEQRHDVRDVLLYAATLGLGEDPLDARHLRFLQAEAPRVFPTFAVTVGYPGLWMRDPAAGIDWRRMVHAEQRMRLHRELLPAETLTARHEVTHVTDKGAGKGALVVVRRRLTDAAGHEVAELEQTSFCRGDGGFGAGDTPPEALPACPARAPDAQMALRTLPQQALLYRLNGDMNPLHADPAVAAAAGFDRPILHGLCTYGLAARAVMQCFGGQAGAERLARLDVRFSQPVFPGERLRVRLWQEADGLIHFDACALPRNAMVLSHGVARLSAAPAMPPSFLSEVSVP</sequence>
<dbReference type="GeneID" id="56589869"/>
<accession>A0A157SML7</accession>
<dbReference type="EMBL" id="LT546645">
    <property type="protein sequence ID" value="SAI71690.1"/>
    <property type="molecule type" value="Genomic_DNA"/>
</dbReference>
<dbReference type="PANTHER" id="PTHR13078:SF56">
    <property type="entry name" value="PEROXISOMAL MULTIFUNCTIONAL ENZYME TYPE 2"/>
    <property type="match status" value="1"/>
</dbReference>
<dbReference type="GO" id="GO:0006635">
    <property type="term" value="P:fatty acid beta-oxidation"/>
    <property type="evidence" value="ECO:0007669"/>
    <property type="project" value="TreeGrafter"/>
</dbReference>
<dbReference type="eggNOG" id="COG2030">
    <property type="taxonomic scope" value="Bacteria"/>
</dbReference>
<keyword evidence="4" id="KW-1185">Reference proteome</keyword>
<name>A0A157SML7_9BORD</name>
<dbReference type="PANTHER" id="PTHR13078">
    <property type="entry name" value="PEROXISOMAL MULTIFUNCTIONAL ENZYME TYPE 2-RELATED"/>
    <property type="match status" value="1"/>
</dbReference>
<dbReference type="InterPro" id="IPR054357">
    <property type="entry name" value="MFE-2_N"/>
</dbReference>
<dbReference type="CDD" id="cd03448">
    <property type="entry name" value="HDE_HSD"/>
    <property type="match status" value="1"/>
</dbReference>
<dbReference type="OrthoDB" id="5522043at2"/>
<dbReference type="Pfam" id="PF01575">
    <property type="entry name" value="MaoC_dehydratas"/>
    <property type="match status" value="1"/>
</dbReference>
<dbReference type="EC" id="4.2.1.119" evidence="3"/>
<dbReference type="GO" id="GO:0003857">
    <property type="term" value="F:(3S)-3-hydroxyacyl-CoA dehydrogenase (NAD+) activity"/>
    <property type="evidence" value="ECO:0007669"/>
    <property type="project" value="TreeGrafter"/>
</dbReference>
<gene>
    <name evidence="3" type="primary">phaJ_2</name>
    <name evidence="3" type="ORF">SAMEA3906487_02877</name>
</gene>
<evidence type="ECO:0000259" key="2">
    <source>
        <dbReference type="Pfam" id="PF22622"/>
    </source>
</evidence>
<dbReference type="PATRIC" id="fig|123899.6.peg.2865"/>
<proteinExistence type="predicted"/>
<dbReference type="SUPFAM" id="SSF54637">
    <property type="entry name" value="Thioesterase/thiol ester dehydrase-isomerase"/>
    <property type="match status" value="2"/>
</dbReference>
<dbReference type="STRING" id="123899.SAMEA3906487_02877"/>
<dbReference type="Gene3D" id="3.10.129.10">
    <property type="entry name" value="Hotdog Thioesterase"/>
    <property type="match status" value="1"/>
</dbReference>
<feature type="domain" description="MaoC-like" evidence="1">
    <location>
        <begin position="163"/>
        <end position="260"/>
    </location>
</feature>
<dbReference type="Proteomes" id="UP000076825">
    <property type="component" value="Chromosome 1"/>
</dbReference>
<dbReference type="KEGG" id="btrm:SAMEA390648702877"/>
<dbReference type="GO" id="GO:0018812">
    <property type="term" value="F:3-hydroxyacyl-CoA dehydratase activity"/>
    <property type="evidence" value="ECO:0007669"/>
    <property type="project" value="UniProtKB-EC"/>
</dbReference>
<keyword evidence="3" id="KW-0456">Lyase</keyword>
<evidence type="ECO:0000313" key="3">
    <source>
        <dbReference type="EMBL" id="SAI71690.1"/>
    </source>
</evidence>
<reference evidence="3 4" key="1">
    <citation type="submission" date="2016-04" db="EMBL/GenBank/DDBJ databases">
        <authorList>
            <consortium name="Pathogen Informatics"/>
        </authorList>
    </citation>
    <scope>NUCLEOTIDE SEQUENCE [LARGE SCALE GENOMIC DNA]</scope>
    <source>
        <strain evidence="3 4">H044680328</strain>
    </source>
</reference>
<dbReference type="Pfam" id="PF22622">
    <property type="entry name" value="MFE-2_hydrat-2_N"/>
    <property type="match status" value="1"/>
</dbReference>
<dbReference type="AlphaFoldDB" id="A0A157SML7"/>
<evidence type="ECO:0000313" key="4">
    <source>
        <dbReference type="Proteomes" id="UP000076825"/>
    </source>
</evidence>
<dbReference type="InterPro" id="IPR029069">
    <property type="entry name" value="HotDog_dom_sf"/>
</dbReference>
<protein>
    <submittedName>
        <fullName evidence="3">Acyl dehydratase</fullName>
        <ecNumber evidence="3">4.2.1.119</ecNumber>
    </submittedName>
</protein>
<organism evidence="3 4">
    <name type="scientific">Bordetella trematum</name>
    <dbReference type="NCBI Taxonomy" id="123899"/>
    <lineage>
        <taxon>Bacteria</taxon>
        <taxon>Pseudomonadati</taxon>
        <taxon>Pseudomonadota</taxon>
        <taxon>Betaproteobacteria</taxon>
        <taxon>Burkholderiales</taxon>
        <taxon>Alcaligenaceae</taxon>
        <taxon>Bordetella</taxon>
    </lineage>
</organism>
<dbReference type="RefSeq" id="WP_063492121.1">
    <property type="nucleotide sequence ID" value="NZ_CP016340.1"/>
</dbReference>
<evidence type="ECO:0000259" key="1">
    <source>
        <dbReference type="Pfam" id="PF01575"/>
    </source>
</evidence>
<feature type="domain" description="Peroxisomal multifunctional enzyme type 2-like N-terminal" evidence="2">
    <location>
        <begin position="21"/>
        <end position="145"/>
    </location>
</feature>
<dbReference type="GO" id="GO:0044594">
    <property type="term" value="F:17-beta-hydroxysteroid dehydrogenase (NAD+) activity"/>
    <property type="evidence" value="ECO:0007669"/>
    <property type="project" value="TreeGrafter"/>
</dbReference>